<proteinExistence type="predicted"/>
<feature type="region of interest" description="Disordered" evidence="1">
    <location>
        <begin position="1"/>
        <end position="30"/>
    </location>
</feature>
<gene>
    <name evidence="2" type="ORF">SPSK_02003</name>
</gene>
<dbReference type="OrthoDB" id="5150445at2759"/>
<protein>
    <submittedName>
        <fullName evidence="2">Uncharacterized protein</fullName>
    </submittedName>
</protein>
<organism evidence="2 3">
    <name type="scientific">Sporothrix schenckii 1099-18</name>
    <dbReference type="NCBI Taxonomy" id="1397361"/>
    <lineage>
        <taxon>Eukaryota</taxon>
        <taxon>Fungi</taxon>
        <taxon>Dikarya</taxon>
        <taxon>Ascomycota</taxon>
        <taxon>Pezizomycotina</taxon>
        <taxon>Sordariomycetes</taxon>
        <taxon>Sordariomycetidae</taxon>
        <taxon>Ophiostomatales</taxon>
        <taxon>Ophiostomataceae</taxon>
        <taxon>Sporothrix</taxon>
    </lineage>
</organism>
<dbReference type="AlphaFoldDB" id="A0A0F2MCW8"/>
<dbReference type="GeneID" id="27664178"/>
<name>A0A0F2MCW8_SPOSC</name>
<evidence type="ECO:0000313" key="3">
    <source>
        <dbReference type="Proteomes" id="UP000033710"/>
    </source>
</evidence>
<sequence>MPLALAPSMASYVSDDPDAGPLLAPASTPRTRHRVRIQGRLVHVRSVSSSVSRSLSTPLAGARDTALCDRQRRGYGIGGAGNIRRPTEVVQFYALSRTGPGQDRARRRWQWMGSLFGLRGQKDVVKDGQGHHGQDRALDADADHGQRRP</sequence>
<evidence type="ECO:0000256" key="1">
    <source>
        <dbReference type="SAM" id="MobiDB-lite"/>
    </source>
</evidence>
<dbReference type="KEGG" id="ssck:SPSK_02003"/>
<accession>A0A0F2MCW8</accession>
<reference evidence="2 3" key="1">
    <citation type="journal article" date="2014" name="BMC Genomics">
        <title>Comparative genomics of the major fungal agents of human and animal Sporotrichosis: Sporothrix schenckii and Sporothrix brasiliensis.</title>
        <authorList>
            <person name="Teixeira M.M."/>
            <person name="de Almeida L.G."/>
            <person name="Kubitschek-Barreira P."/>
            <person name="Alves F.L."/>
            <person name="Kioshima E.S."/>
            <person name="Abadio A.K."/>
            <person name="Fernandes L."/>
            <person name="Derengowski L.S."/>
            <person name="Ferreira K.S."/>
            <person name="Souza R.C."/>
            <person name="Ruiz J.C."/>
            <person name="de Andrade N.C."/>
            <person name="Paes H.C."/>
            <person name="Nicola A.M."/>
            <person name="Albuquerque P."/>
            <person name="Gerber A.L."/>
            <person name="Martins V.P."/>
            <person name="Peconick L.D."/>
            <person name="Neto A.V."/>
            <person name="Chaucanez C.B."/>
            <person name="Silva P.A."/>
            <person name="Cunha O.L."/>
            <person name="de Oliveira F.F."/>
            <person name="dos Santos T.C."/>
            <person name="Barros A.L."/>
            <person name="Soares M.A."/>
            <person name="de Oliveira L.M."/>
            <person name="Marini M.M."/>
            <person name="Villalobos-Duno H."/>
            <person name="Cunha M.M."/>
            <person name="de Hoog S."/>
            <person name="da Silveira J.F."/>
            <person name="Henrissat B."/>
            <person name="Nino-Vega G.A."/>
            <person name="Cisalpino P.S."/>
            <person name="Mora-Montes H.M."/>
            <person name="Almeida S.R."/>
            <person name="Stajich J.E."/>
            <person name="Lopes-Bezerra L.M."/>
            <person name="Vasconcelos A.T."/>
            <person name="Felipe M.S."/>
        </authorList>
    </citation>
    <scope>NUCLEOTIDE SEQUENCE [LARGE SCALE GENOMIC DNA]</scope>
    <source>
        <strain evidence="2 3">1099-18</strain>
    </source>
</reference>
<dbReference type="VEuPathDB" id="FungiDB:SPSK_02003"/>
<evidence type="ECO:0000313" key="2">
    <source>
        <dbReference type="EMBL" id="KJR87528.1"/>
    </source>
</evidence>
<reference evidence="2 3" key="2">
    <citation type="journal article" date="2015" name="Eukaryot. Cell">
        <title>Asexual propagation of a virulent clone complex in a human and feline outbreak of sporotrichosis.</title>
        <authorList>
            <person name="Teixeira Mde M."/>
            <person name="Rodrigues A.M."/>
            <person name="Tsui C.K."/>
            <person name="de Almeida L.G."/>
            <person name="Van Diepeningen A.D."/>
            <person name="van den Ende B.G."/>
            <person name="Fernandes G.F."/>
            <person name="Kano R."/>
            <person name="Hamelin R.C."/>
            <person name="Lopes-Bezerra L.M."/>
            <person name="Vasconcelos A.T."/>
            <person name="de Hoog S."/>
            <person name="de Camargo Z.P."/>
            <person name="Felipe M.S."/>
        </authorList>
    </citation>
    <scope>NUCLEOTIDE SEQUENCE [LARGE SCALE GENOMIC DNA]</scope>
    <source>
        <strain evidence="2 3">1099-18</strain>
    </source>
</reference>
<comment type="caution">
    <text evidence="2">The sequence shown here is derived from an EMBL/GenBank/DDBJ whole genome shotgun (WGS) entry which is preliminary data.</text>
</comment>
<feature type="region of interest" description="Disordered" evidence="1">
    <location>
        <begin position="124"/>
        <end position="149"/>
    </location>
</feature>
<dbReference type="Proteomes" id="UP000033710">
    <property type="component" value="Unassembled WGS sequence"/>
</dbReference>
<dbReference type="RefSeq" id="XP_016590204.1">
    <property type="nucleotide sequence ID" value="XM_016728901.1"/>
</dbReference>
<dbReference type="EMBL" id="AXCR01000005">
    <property type="protein sequence ID" value="KJR87528.1"/>
    <property type="molecule type" value="Genomic_DNA"/>
</dbReference>